<reference evidence="1 2" key="1">
    <citation type="submission" date="2019-03" db="EMBL/GenBank/DDBJ databases">
        <title>First draft genome of Liparis tanakae, snailfish: a comprehensive survey of snailfish specific genes.</title>
        <authorList>
            <person name="Kim W."/>
            <person name="Song I."/>
            <person name="Jeong J.-H."/>
            <person name="Kim D."/>
            <person name="Kim S."/>
            <person name="Ryu S."/>
            <person name="Song J.Y."/>
            <person name="Lee S.K."/>
        </authorList>
    </citation>
    <scope>NUCLEOTIDE SEQUENCE [LARGE SCALE GENOMIC DNA]</scope>
    <source>
        <tissue evidence="1">Muscle</tissue>
    </source>
</reference>
<evidence type="ECO:0000313" key="2">
    <source>
        <dbReference type="Proteomes" id="UP000314294"/>
    </source>
</evidence>
<comment type="caution">
    <text evidence="1">The sequence shown here is derived from an EMBL/GenBank/DDBJ whole genome shotgun (WGS) entry which is preliminary data.</text>
</comment>
<keyword evidence="2" id="KW-1185">Reference proteome</keyword>
<evidence type="ECO:0000313" key="1">
    <source>
        <dbReference type="EMBL" id="TNN62010.1"/>
    </source>
</evidence>
<protein>
    <submittedName>
        <fullName evidence="1">Uncharacterized protein</fullName>
    </submittedName>
</protein>
<dbReference type="AlphaFoldDB" id="A0A4Z2H911"/>
<accession>A0A4Z2H911</accession>
<dbReference type="EMBL" id="SRLO01000303">
    <property type="protein sequence ID" value="TNN62010.1"/>
    <property type="molecule type" value="Genomic_DNA"/>
</dbReference>
<gene>
    <name evidence="1" type="ORF">EYF80_027748</name>
</gene>
<dbReference type="Proteomes" id="UP000314294">
    <property type="component" value="Unassembled WGS sequence"/>
</dbReference>
<organism evidence="1 2">
    <name type="scientific">Liparis tanakae</name>
    <name type="common">Tanaka's snailfish</name>
    <dbReference type="NCBI Taxonomy" id="230148"/>
    <lineage>
        <taxon>Eukaryota</taxon>
        <taxon>Metazoa</taxon>
        <taxon>Chordata</taxon>
        <taxon>Craniata</taxon>
        <taxon>Vertebrata</taxon>
        <taxon>Euteleostomi</taxon>
        <taxon>Actinopterygii</taxon>
        <taxon>Neopterygii</taxon>
        <taxon>Teleostei</taxon>
        <taxon>Neoteleostei</taxon>
        <taxon>Acanthomorphata</taxon>
        <taxon>Eupercaria</taxon>
        <taxon>Perciformes</taxon>
        <taxon>Cottioidei</taxon>
        <taxon>Cottales</taxon>
        <taxon>Liparidae</taxon>
        <taxon>Liparis</taxon>
    </lineage>
</organism>
<proteinExistence type="predicted"/>
<sequence length="246" mass="26894">MMKRSQEQGTHWGSVSSLLMSRSSSLKALSWSVLTMMASNSLTGYSSSKAFWLTVEQSLSKLHLSAAGWTNQCNRPLPIGRLVVQSHLLIVGVRLADDVENISFLEGQAELSARHQCVRVLAAESRLLRCVRVLQECGVVDADVRMLGELPESERGVQVQLPTLLLSAATEILLTHIRTHKLITDGNVIALCGPSDRQRSTAQLTRTVDSHLPVLLSSPQFFITSSSSPLLLLLCDMAVQMGGRHP</sequence>
<name>A0A4Z2H911_9TELE</name>